<accession>A0ABQ4D036</accession>
<organism evidence="2 3">
    <name type="scientific">Asanoa siamensis</name>
    <dbReference type="NCBI Taxonomy" id="926357"/>
    <lineage>
        <taxon>Bacteria</taxon>
        <taxon>Bacillati</taxon>
        <taxon>Actinomycetota</taxon>
        <taxon>Actinomycetes</taxon>
        <taxon>Micromonosporales</taxon>
        <taxon>Micromonosporaceae</taxon>
        <taxon>Asanoa</taxon>
    </lineage>
</organism>
<name>A0ABQ4D036_9ACTN</name>
<evidence type="ECO:0000313" key="3">
    <source>
        <dbReference type="Proteomes" id="UP000604117"/>
    </source>
</evidence>
<gene>
    <name evidence="2" type="ORF">Asi02nite_64190</name>
</gene>
<evidence type="ECO:0000256" key="1">
    <source>
        <dbReference type="SAM" id="MobiDB-lite"/>
    </source>
</evidence>
<dbReference type="EMBL" id="BONE01000073">
    <property type="protein sequence ID" value="GIF76901.1"/>
    <property type="molecule type" value="Genomic_DNA"/>
</dbReference>
<feature type="region of interest" description="Disordered" evidence="1">
    <location>
        <begin position="138"/>
        <end position="177"/>
    </location>
</feature>
<reference evidence="2 3" key="1">
    <citation type="submission" date="2021-01" db="EMBL/GenBank/DDBJ databases">
        <title>Whole genome shotgun sequence of Asanoa siamensis NBRC 107932.</title>
        <authorList>
            <person name="Komaki H."/>
            <person name="Tamura T."/>
        </authorList>
    </citation>
    <scope>NUCLEOTIDE SEQUENCE [LARGE SCALE GENOMIC DNA]</scope>
    <source>
        <strain evidence="2 3">NBRC 107932</strain>
    </source>
</reference>
<comment type="caution">
    <text evidence="2">The sequence shown here is derived from an EMBL/GenBank/DDBJ whole genome shotgun (WGS) entry which is preliminary data.</text>
</comment>
<proteinExistence type="predicted"/>
<feature type="region of interest" description="Disordered" evidence="1">
    <location>
        <begin position="65"/>
        <end position="97"/>
    </location>
</feature>
<keyword evidence="3" id="KW-1185">Reference proteome</keyword>
<sequence>MVAVLRPFGTAPVRPVSVRARPVSVRARPVSVRGARERAGAAVFLAAAPAVVPVRPPVEPVRVAAGRAARGSPARPPSTTRNRGGAGSAARPPRDCSRCVGGAGSGVVSGAFRAPRDCSRTVRPRGVYACASKIPPRPLRAGVGSSSPDGRPPRGGFRRAAGGSRRGSGVRGGTRYRPAGWSLVTDGTPAPGFGIPMILPSCSRM</sequence>
<dbReference type="Proteomes" id="UP000604117">
    <property type="component" value="Unassembled WGS sequence"/>
</dbReference>
<feature type="compositionally biased region" description="Low complexity" evidence="1">
    <location>
        <begin position="142"/>
        <end position="163"/>
    </location>
</feature>
<evidence type="ECO:0000313" key="2">
    <source>
        <dbReference type="EMBL" id="GIF76901.1"/>
    </source>
</evidence>
<protein>
    <submittedName>
        <fullName evidence="2">Uncharacterized protein</fullName>
    </submittedName>
</protein>